<gene>
    <name evidence="2" type="ORF">SAMN06296273_1181</name>
</gene>
<dbReference type="AlphaFoldDB" id="A0A285BXV3"/>
<evidence type="ECO:0000313" key="2">
    <source>
        <dbReference type="EMBL" id="SNX59746.1"/>
    </source>
</evidence>
<accession>A0A285BXV3</accession>
<organism evidence="2 3">
    <name type="scientific">Nitrosomonas ureae</name>
    <dbReference type="NCBI Taxonomy" id="44577"/>
    <lineage>
        <taxon>Bacteria</taxon>
        <taxon>Pseudomonadati</taxon>
        <taxon>Pseudomonadota</taxon>
        <taxon>Betaproteobacteria</taxon>
        <taxon>Nitrosomonadales</taxon>
        <taxon>Nitrosomonadaceae</taxon>
        <taxon>Nitrosomonas</taxon>
    </lineage>
</organism>
<keyword evidence="1" id="KW-0812">Transmembrane</keyword>
<sequence length="101" mass="11343">MIVDTLQDISLFLLGALSCGFFCAIYDSLTLDKRIIKCRIQKLSLRKGDVLVLKSQHPLDEQQVGYIKDRLKKILPEGIDTIITSKDLDIAAVLSHEDDRG</sequence>
<protein>
    <submittedName>
        <fullName evidence="2">Uncharacterized protein</fullName>
    </submittedName>
</protein>
<evidence type="ECO:0000313" key="3">
    <source>
        <dbReference type="Proteomes" id="UP000242498"/>
    </source>
</evidence>
<keyword evidence="1" id="KW-1133">Transmembrane helix</keyword>
<dbReference type="Proteomes" id="UP000242498">
    <property type="component" value="Chromosome I"/>
</dbReference>
<reference evidence="2 3" key="1">
    <citation type="submission" date="2017-08" db="EMBL/GenBank/DDBJ databases">
        <authorList>
            <person name="de Groot N.N."/>
        </authorList>
    </citation>
    <scope>NUCLEOTIDE SEQUENCE [LARGE SCALE GENOMIC DNA]</scope>
    <source>
        <strain evidence="2 3">Nm15</strain>
    </source>
</reference>
<keyword evidence="1" id="KW-0472">Membrane</keyword>
<evidence type="ECO:0000256" key="1">
    <source>
        <dbReference type="SAM" id="Phobius"/>
    </source>
</evidence>
<feature type="transmembrane region" description="Helical" evidence="1">
    <location>
        <begin position="12"/>
        <end position="29"/>
    </location>
</feature>
<name>A0A285BXV3_9PROT</name>
<dbReference type="EMBL" id="LT907782">
    <property type="protein sequence ID" value="SNX59746.1"/>
    <property type="molecule type" value="Genomic_DNA"/>
</dbReference>
<dbReference type="RefSeq" id="WP_096292458.1">
    <property type="nucleotide sequence ID" value="NZ_LT907782.1"/>
</dbReference>
<proteinExistence type="predicted"/>